<dbReference type="Proteomes" id="UP000285301">
    <property type="component" value="Unassembled WGS sequence"/>
</dbReference>
<dbReference type="InterPro" id="IPR050468">
    <property type="entry name" value="Cuticle_Struct_Prot"/>
</dbReference>
<dbReference type="GO" id="GO:0062129">
    <property type="term" value="C:chitin-based extracellular matrix"/>
    <property type="evidence" value="ECO:0007669"/>
    <property type="project" value="TreeGrafter"/>
</dbReference>
<dbReference type="PRINTS" id="PR00947">
    <property type="entry name" value="CUTICLE"/>
</dbReference>
<organism evidence="3 4">
    <name type="scientific">Dinothrombium tinctorium</name>
    <dbReference type="NCBI Taxonomy" id="1965070"/>
    <lineage>
        <taxon>Eukaryota</taxon>
        <taxon>Metazoa</taxon>
        <taxon>Ecdysozoa</taxon>
        <taxon>Arthropoda</taxon>
        <taxon>Chelicerata</taxon>
        <taxon>Arachnida</taxon>
        <taxon>Acari</taxon>
        <taxon>Acariformes</taxon>
        <taxon>Trombidiformes</taxon>
        <taxon>Prostigmata</taxon>
        <taxon>Anystina</taxon>
        <taxon>Parasitengona</taxon>
        <taxon>Trombidioidea</taxon>
        <taxon>Trombidiidae</taxon>
        <taxon>Dinothrombium</taxon>
    </lineage>
</organism>
<dbReference type="Pfam" id="PF00379">
    <property type="entry name" value="Chitin_bind_4"/>
    <property type="match status" value="1"/>
</dbReference>
<dbReference type="GO" id="GO:0008010">
    <property type="term" value="F:structural constituent of chitin-based larval cuticle"/>
    <property type="evidence" value="ECO:0007669"/>
    <property type="project" value="TreeGrafter"/>
</dbReference>
<keyword evidence="1 2" id="KW-0193">Cuticle</keyword>
<keyword evidence="4" id="KW-1185">Reference proteome</keyword>
<evidence type="ECO:0000256" key="2">
    <source>
        <dbReference type="PROSITE-ProRule" id="PRU00497"/>
    </source>
</evidence>
<dbReference type="PANTHER" id="PTHR10380">
    <property type="entry name" value="CUTICLE PROTEIN"/>
    <property type="match status" value="1"/>
</dbReference>
<dbReference type="OrthoDB" id="6514991at2759"/>
<dbReference type="AlphaFoldDB" id="A0A3S3SMV6"/>
<comment type="caution">
    <text evidence="3">The sequence shown here is derived from an EMBL/GenBank/DDBJ whole genome shotgun (WGS) entry which is preliminary data.</text>
</comment>
<feature type="non-terminal residue" evidence="3">
    <location>
        <position position="1"/>
    </location>
</feature>
<evidence type="ECO:0000256" key="1">
    <source>
        <dbReference type="ARBA" id="ARBA00022460"/>
    </source>
</evidence>
<name>A0A3S3SMV6_9ACAR</name>
<reference evidence="3 4" key="1">
    <citation type="journal article" date="2018" name="Gigascience">
        <title>Genomes of trombidid mites reveal novel predicted allergens and laterally-transferred genes associated with secondary metabolism.</title>
        <authorList>
            <person name="Dong X."/>
            <person name="Chaisiri K."/>
            <person name="Xia D."/>
            <person name="Armstrong S.D."/>
            <person name="Fang Y."/>
            <person name="Donnelly M.J."/>
            <person name="Kadowaki T."/>
            <person name="McGarry J.W."/>
            <person name="Darby A.C."/>
            <person name="Makepeace B.L."/>
        </authorList>
    </citation>
    <scope>NUCLEOTIDE SEQUENCE [LARGE SCALE GENOMIC DNA]</scope>
    <source>
        <strain evidence="3">UoL-WK</strain>
    </source>
</reference>
<evidence type="ECO:0000313" key="3">
    <source>
        <dbReference type="EMBL" id="RWS16360.1"/>
    </source>
</evidence>
<dbReference type="PROSITE" id="PS51155">
    <property type="entry name" value="CHIT_BIND_RR_2"/>
    <property type="match status" value="1"/>
</dbReference>
<dbReference type="InterPro" id="IPR000618">
    <property type="entry name" value="Insect_cuticle"/>
</dbReference>
<protein>
    <submittedName>
        <fullName evidence="3">Cuticle protein 16.8-like protein</fullName>
    </submittedName>
</protein>
<proteinExistence type="predicted"/>
<accession>A0A3S3SMV6</accession>
<gene>
    <name evidence="3" type="ORF">B4U79_08531</name>
</gene>
<sequence>ITIIAAIVAIASAGYRAATSPAYYGYAPALVPKAAYAIPHAAYADPKADYVEPFYKPQPYSFGYNIDDGYGNNNFQNEEGDEHGGKRGSYGYTDAHGVYRKVDYIADNHGFRASISTNEPGTSGADPADVKMQAKDAPAKIYAAPAFVAPAYVAYRAPYHGPGYGHHGFKPY</sequence>
<evidence type="ECO:0000313" key="4">
    <source>
        <dbReference type="Proteomes" id="UP000285301"/>
    </source>
</evidence>
<dbReference type="STRING" id="1965070.A0A3S3SMV6"/>
<dbReference type="PANTHER" id="PTHR10380:SF173">
    <property type="entry name" value="CUTICULAR PROTEIN 47EF, ISOFORM C-RELATED"/>
    <property type="match status" value="1"/>
</dbReference>
<dbReference type="EMBL" id="NCKU01000241">
    <property type="protein sequence ID" value="RWS16360.1"/>
    <property type="molecule type" value="Genomic_DNA"/>
</dbReference>